<comment type="caution">
    <text evidence="7">The sequence shown here is derived from an EMBL/GenBank/DDBJ whole genome shotgun (WGS) entry which is preliminary data.</text>
</comment>
<evidence type="ECO:0000313" key="7">
    <source>
        <dbReference type="EMBL" id="GCF16009.1"/>
    </source>
</evidence>
<dbReference type="GO" id="GO:0004519">
    <property type="term" value="F:endonuclease activity"/>
    <property type="evidence" value="ECO:0007669"/>
    <property type="project" value="UniProtKB-KW"/>
</dbReference>
<dbReference type="InterPro" id="IPR012933">
    <property type="entry name" value="HicA_mRNA_interferase"/>
</dbReference>
<dbReference type="Pfam" id="PF07927">
    <property type="entry name" value="HicA_toxin"/>
    <property type="match status" value="1"/>
</dbReference>
<evidence type="ECO:0000256" key="2">
    <source>
        <dbReference type="ARBA" id="ARBA00022722"/>
    </source>
</evidence>
<accession>A0A4C2EUX7</accession>
<sequence length="85" mass="9578">MVTRDFSGEEVYKVLVNTGNFHHVRTTGDHLILRWDPPEDHNETDARVVAVPAHNSLSIGTLRDIADDAGANDFEAFCEWIDRNS</sequence>
<keyword evidence="5" id="KW-0694">RNA-binding</keyword>
<dbReference type="AlphaFoldDB" id="A0A4C2EUX7"/>
<dbReference type="SUPFAM" id="SSF54786">
    <property type="entry name" value="YcfA/nrd intein domain"/>
    <property type="match status" value="1"/>
</dbReference>
<keyword evidence="3" id="KW-0255">Endonuclease</keyword>
<evidence type="ECO:0000256" key="4">
    <source>
        <dbReference type="ARBA" id="ARBA00022801"/>
    </source>
</evidence>
<organism evidence="7 8">
    <name type="scientific">Haloarcula mannanilytica</name>
    <dbReference type="NCBI Taxonomy" id="2509225"/>
    <lineage>
        <taxon>Archaea</taxon>
        <taxon>Methanobacteriati</taxon>
        <taxon>Methanobacteriota</taxon>
        <taxon>Stenosarchaea group</taxon>
        <taxon>Halobacteria</taxon>
        <taxon>Halobacteriales</taxon>
        <taxon>Haloarculaceae</taxon>
        <taxon>Haloarcula</taxon>
    </lineage>
</organism>
<dbReference type="RefSeq" id="WP_137685397.1">
    <property type="nucleotide sequence ID" value="NZ_BIXZ01000013.1"/>
</dbReference>
<protein>
    <recommendedName>
        <fullName evidence="9">Type II toxin-antitoxin system HicA family toxin</fullName>
    </recommendedName>
</protein>
<evidence type="ECO:0000313" key="8">
    <source>
        <dbReference type="Proteomes" id="UP000304382"/>
    </source>
</evidence>
<gene>
    <name evidence="7" type="ORF">Harman_39440</name>
</gene>
<keyword evidence="6" id="KW-0346">Stress response</keyword>
<keyword evidence="8" id="KW-1185">Reference proteome</keyword>
<dbReference type="InterPro" id="IPR038570">
    <property type="entry name" value="HicA_sf"/>
</dbReference>
<dbReference type="GO" id="GO:0016787">
    <property type="term" value="F:hydrolase activity"/>
    <property type="evidence" value="ECO:0007669"/>
    <property type="project" value="UniProtKB-KW"/>
</dbReference>
<dbReference type="Gene3D" id="3.30.920.30">
    <property type="entry name" value="Hypothetical protein"/>
    <property type="match status" value="1"/>
</dbReference>
<evidence type="ECO:0000256" key="1">
    <source>
        <dbReference type="ARBA" id="ARBA00022649"/>
    </source>
</evidence>
<evidence type="ECO:0000256" key="3">
    <source>
        <dbReference type="ARBA" id="ARBA00022759"/>
    </source>
</evidence>
<reference evidence="7 8" key="1">
    <citation type="submission" date="2019-02" db="EMBL/GenBank/DDBJ databases">
        <title>Haloarcula mannanilyticum sp. nov., a mannan degrading haloarchaeon isolated from commercial salt.</title>
        <authorList>
            <person name="Enomoto S."/>
            <person name="Shimane Y."/>
            <person name="Kamekura M."/>
            <person name="Ito T."/>
            <person name="Moriya O."/>
            <person name="Ihara K."/>
            <person name="Takahashi-Ando N."/>
            <person name="Fukushima Y."/>
            <person name="Yoshida Y."/>
            <person name="Usama R."/>
            <person name="Takai K."/>
            <person name="Minegishi H."/>
        </authorList>
    </citation>
    <scope>NUCLEOTIDE SEQUENCE [LARGE SCALE GENOMIC DNA]</scope>
    <source>
        <strain evidence="7 8">MD130-1</strain>
    </source>
</reference>
<dbReference type="GO" id="GO:0003729">
    <property type="term" value="F:mRNA binding"/>
    <property type="evidence" value="ECO:0007669"/>
    <property type="project" value="InterPro"/>
</dbReference>
<name>A0A4C2EUX7_9EURY</name>
<dbReference type="EMBL" id="BIXZ01000013">
    <property type="protein sequence ID" value="GCF16009.1"/>
    <property type="molecule type" value="Genomic_DNA"/>
</dbReference>
<evidence type="ECO:0000256" key="6">
    <source>
        <dbReference type="ARBA" id="ARBA00023016"/>
    </source>
</evidence>
<evidence type="ECO:0000256" key="5">
    <source>
        <dbReference type="ARBA" id="ARBA00022884"/>
    </source>
</evidence>
<dbReference type="OrthoDB" id="7619at2157"/>
<keyword evidence="4" id="KW-0378">Hydrolase</keyword>
<keyword evidence="2" id="KW-0540">Nuclease</keyword>
<dbReference type="Proteomes" id="UP000304382">
    <property type="component" value="Unassembled WGS sequence"/>
</dbReference>
<keyword evidence="1" id="KW-1277">Toxin-antitoxin system</keyword>
<evidence type="ECO:0008006" key="9">
    <source>
        <dbReference type="Google" id="ProtNLM"/>
    </source>
</evidence>
<proteinExistence type="predicted"/>